<dbReference type="AlphaFoldDB" id="A0A1B7TID5"/>
<organism evidence="1 2">
    <name type="scientific">Hanseniaspora valbyensis NRRL Y-1626</name>
    <dbReference type="NCBI Taxonomy" id="766949"/>
    <lineage>
        <taxon>Eukaryota</taxon>
        <taxon>Fungi</taxon>
        <taxon>Dikarya</taxon>
        <taxon>Ascomycota</taxon>
        <taxon>Saccharomycotina</taxon>
        <taxon>Saccharomycetes</taxon>
        <taxon>Saccharomycodales</taxon>
        <taxon>Saccharomycodaceae</taxon>
        <taxon>Hanseniaspora</taxon>
    </lineage>
</organism>
<dbReference type="Proteomes" id="UP000092321">
    <property type="component" value="Unassembled WGS sequence"/>
</dbReference>
<sequence>MSEANSIGEKFAIADIPFYTNLRSTFNNSIYTFSSIESMHLFKKSRNRLNEPYSIQRLDNCQYIGIPLFQCQLKKDSSSWFKWDSSNVIIYKYIVLPSDENYTQRNYLMTEYLVNKEYELVCNNEEHKISIYKLVYSEIKDETSLFSFSTSIKYTINFRDDSVSMTFNNNDGYLEVENSLFHNAKWIHNDKVDDKIGEDFVIDENYKLMLQDESIVSEFDNIERSDDTLDEYMGFLKVANNTKPSSFSSKEKGQYHDNNFLNDFNEKIICMTFALIAHKKYKYNSEITTKRRKQMCLRLLSGDVVTY</sequence>
<keyword evidence="2" id="KW-1185">Reference proteome</keyword>
<dbReference type="OrthoDB" id="3970584at2759"/>
<accession>A0A1B7TID5</accession>
<reference evidence="2" key="1">
    <citation type="journal article" date="2016" name="Proc. Natl. Acad. Sci. U.S.A.">
        <title>Comparative genomics of biotechnologically important yeasts.</title>
        <authorList>
            <person name="Riley R."/>
            <person name="Haridas S."/>
            <person name="Wolfe K.H."/>
            <person name="Lopes M.R."/>
            <person name="Hittinger C.T."/>
            <person name="Goeker M."/>
            <person name="Salamov A.A."/>
            <person name="Wisecaver J.H."/>
            <person name="Long T.M."/>
            <person name="Calvey C.H."/>
            <person name="Aerts A.L."/>
            <person name="Barry K.W."/>
            <person name="Choi C."/>
            <person name="Clum A."/>
            <person name="Coughlan A.Y."/>
            <person name="Deshpande S."/>
            <person name="Douglass A.P."/>
            <person name="Hanson S.J."/>
            <person name="Klenk H.-P."/>
            <person name="LaButti K.M."/>
            <person name="Lapidus A."/>
            <person name="Lindquist E.A."/>
            <person name="Lipzen A.M."/>
            <person name="Meier-Kolthoff J.P."/>
            <person name="Ohm R.A."/>
            <person name="Otillar R.P."/>
            <person name="Pangilinan J.L."/>
            <person name="Peng Y."/>
            <person name="Rokas A."/>
            <person name="Rosa C.A."/>
            <person name="Scheuner C."/>
            <person name="Sibirny A.A."/>
            <person name="Slot J.C."/>
            <person name="Stielow J.B."/>
            <person name="Sun H."/>
            <person name="Kurtzman C.P."/>
            <person name="Blackwell M."/>
            <person name="Grigoriev I.V."/>
            <person name="Jeffries T.W."/>
        </authorList>
    </citation>
    <scope>NUCLEOTIDE SEQUENCE [LARGE SCALE GENOMIC DNA]</scope>
    <source>
        <strain evidence="2">NRRL Y-1626</strain>
    </source>
</reference>
<name>A0A1B7TID5_9ASCO</name>
<dbReference type="EMBL" id="LXPE01000004">
    <property type="protein sequence ID" value="OBA28438.1"/>
    <property type="molecule type" value="Genomic_DNA"/>
</dbReference>
<protein>
    <submittedName>
        <fullName evidence="1">Uncharacterized protein</fullName>
    </submittedName>
</protein>
<comment type="caution">
    <text evidence="1">The sequence shown here is derived from an EMBL/GenBank/DDBJ whole genome shotgun (WGS) entry which is preliminary data.</text>
</comment>
<gene>
    <name evidence="1" type="ORF">HANVADRAFT_51721</name>
</gene>
<evidence type="ECO:0000313" key="2">
    <source>
        <dbReference type="Proteomes" id="UP000092321"/>
    </source>
</evidence>
<evidence type="ECO:0000313" key="1">
    <source>
        <dbReference type="EMBL" id="OBA28438.1"/>
    </source>
</evidence>
<proteinExistence type="predicted"/>